<keyword evidence="7 14" id="KW-0067">ATP-binding</keyword>
<evidence type="ECO:0000313" key="17">
    <source>
        <dbReference type="EMBL" id="MBC9812147.1"/>
    </source>
</evidence>
<dbReference type="Gene3D" id="3.40.50.300">
    <property type="entry name" value="P-loop containing nucleotide triphosphate hydrolases"/>
    <property type="match status" value="3"/>
</dbReference>
<keyword evidence="8" id="KW-0238">DNA-binding</keyword>
<comment type="catalytic activity">
    <reaction evidence="11">
        <text>Couples ATP hydrolysis with the unwinding of duplex DNA by translocating in the 3'-5' direction.</text>
        <dbReference type="EC" id="5.6.2.4"/>
    </reaction>
</comment>
<protein>
    <recommendedName>
        <fullName evidence="12">DNA 3'-5' helicase</fullName>
        <ecNumber evidence="12">5.6.2.4</ecNumber>
    </recommendedName>
</protein>
<dbReference type="EC" id="5.6.2.4" evidence="12"/>
<dbReference type="PANTHER" id="PTHR11070:SF67">
    <property type="entry name" value="DNA 3'-5' HELICASE"/>
    <property type="match status" value="1"/>
</dbReference>
<keyword evidence="1" id="KW-0540">Nuclease</keyword>
<evidence type="ECO:0000256" key="4">
    <source>
        <dbReference type="ARBA" id="ARBA00022801"/>
    </source>
</evidence>
<evidence type="ECO:0000256" key="8">
    <source>
        <dbReference type="ARBA" id="ARBA00023125"/>
    </source>
</evidence>
<name>A0A8J6PC27_9FLAO</name>
<evidence type="ECO:0000313" key="18">
    <source>
        <dbReference type="Proteomes" id="UP000652681"/>
    </source>
</evidence>
<dbReference type="Pfam" id="PF00580">
    <property type="entry name" value="UvrD-helicase"/>
    <property type="match status" value="1"/>
</dbReference>
<dbReference type="Gene3D" id="1.10.3170.10">
    <property type="entry name" value="Recbcd, chain B, domain 2"/>
    <property type="match status" value="1"/>
</dbReference>
<comment type="caution">
    <text evidence="17">The sequence shown here is derived from an EMBL/GenBank/DDBJ whole genome shotgun (WGS) entry which is preliminary data.</text>
</comment>
<evidence type="ECO:0000256" key="11">
    <source>
        <dbReference type="ARBA" id="ARBA00034617"/>
    </source>
</evidence>
<evidence type="ECO:0000256" key="1">
    <source>
        <dbReference type="ARBA" id="ARBA00022722"/>
    </source>
</evidence>
<proteinExistence type="predicted"/>
<keyword evidence="2 14" id="KW-0547">Nucleotide-binding</keyword>
<dbReference type="InterPro" id="IPR000212">
    <property type="entry name" value="DNA_helicase_UvrD/REP"/>
</dbReference>
<dbReference type="SUPFAM" id="SSF52540">
    <property type="entry name" value="P-loop containing nucleoside triphosphate hydrolases"/>
    <property type="match status" value="1"/>
</dbReference>
<dbReference type="GO" id="GO:0003677">
    <property type="term" value="F:DNA binding"/>
    <property type="evidence" value="ECO:0007669"/>
    <property type="project" value="UniProtKB-KW"/>
</dbReference>
<evidence type="ECO:0000256" key="3">
    <source>
        <dbReference type="ARBA" id="ARBA00022763"/>
    </source>
</evidence>
<dbReference type="GO" id="GO:0005524">
    <property type="term" value="F:ATP binding"/>
    <property type="evidence" value="ECO:0007669"/>
    <property type="project" value="UniProtKB-UniRule"/>
</dbReference>
<evidence type="ECO:0000256" key="10">
    <source>
        <dbReference type="ARBA" id="ARBA00023235"/>
    </source>
</evidence>
<dbReference type="AlphaFoldDB" id="A0A8J6PC27"/>
<keyword evidence="3" id="KW-0227">DNA damage</keyword>
<evidence type="ECO:0000256" key="9">
    <source>
        <dbReference type="ARBA" id="ARBA00023204"/>
    </source>
</evidence>
<dbReference type="InterPro" id="IPR027417">
    <property type="entry name" value="P-loop_NTPase"/>
</dbReference>
<gene>
    <name evidence="17" type="ORF">H9Y05_06605</name>
</gene>
<evidence type="ECO:0000256" key="12">
    <source>
        <dbReference type="ARBA" id="ARBA00034808"/>
    </source>
</evidence>
<keyword evidence="10" id="KW-0413">Isomerase</keyword>
<keyword evidence="9" id="KW-0234">DNA repair</keyword>
<dbReference type="PANTHER" id="PTHR11070">
    <property type="entry name" value="UVRD / RECB / PCRA DNA HELICASE FAMILY MEMBER"/>
    <property type="match status" value="1"/>
</dbReference>
<accession>A0A8J6PC27</accession>
<evidence type="ECO:0000256" key="14">
    <source>
        <dbReference type="PROSITE-ProRule" id="PRU00560"/>
    </source>
</evidence>
<dbReference type="Proteomes" id="UP000652681">
    <property type="component" value="Unassembled WGS sequence"/>
</dbReference>
<evidence type="ECO:0000256" key="2">
    <source>
        <dbReference type="ARBA" id="ARBA00022741"/>
    </source>
</evidence>
<evidence type="ECO:0000256" key="6">
    <source>
        <dbReference type="ARBA" id="ARBA00022839"/>
    </source>
</evidence>
<dbReference type="InterPro" id="IPR014017">
    <property type="entry name" value="DNA_helicase_UvrD-like_C"/>
</dbReference>
<organism evidence="17 18">
    <name type="scientific">Taishania pollutisoli</name>
    <dbReference type="NCBI Taxonomy" id="2766479"/>
    <lineage>
        <taxon>Bacteria</taxon>
        <taxon>Pseudomonadati</taxon>
        <taxon>Bacteroidota</taxon>
        <taxon>Flavobacteriia</taxon>
        <taxon>Flavobacteriales</taxon>
        <taxon>Crocinitomicaceae</taxon>
        <taxon>Taishania</taxon>
    </lineage>
</organism>
<dbReference type="Gene3D" id="3.90.320.10">
    <property type="match status" value="1"/>
</dbReference>
<keyword evidence="6" id="KW-0269">Exonuclease</keyword>
<dbReference type="GO" id="GO:0043138">
    <property type="term" value="F:3'-5' DNA helicase activity"/>
    <property type="evidence" value="ECO:0007669"/>
    <property type="project" value="UniProtKB-EC"/>
</dbReference>
<keyword evidence="4 14" id="KW-0378">Hydrolase</keyword>
<dbReference type="PROSITE" id="PS51217">
    <property type="entry name" value="UVRD_HELICASE_CTER"/>
    <property type="match status" value="1"/>
</dbReference>
<keyword evidence="18" id="KW-1185">Reference proteome</keyword>
<feature type="binding site" evidence="14">
    <location>
        <begin position="13"/>
        <end position="20"/>
    </location>
    <ligand>
        <name>ATP</name>
        <dbReference type="ChEBI" id="CHEBI:30616"/>
    </ligand>
</feature>
<dbReference type="RefSeq" id="WP_216713832.1">
    <property type="nucleotide sequence ID" value="NZ_JACVEL010000003.1"/>
</dbReference>
<evidence type="ECO:0000256" key="7">
    <source>
        <dbReference type="ARBA" id="ARBA00022840"/>
    </source>
</evidence>
<feature type="domain" description="UvrD-like helicase C-terminal" evidence="16">
    <location>
        <begin position="473"/>
        <end position="744"/>
    </location>
</feature>
<dbReference type="EMBL" id="JACVEL010000003">
    <property type="protein sequence ID" value="MBC9812147.1"/>
    <property type="molecule type" value="Genomic_DNA"/>
</dbReference>
<evidence type="ECO:0000259" key="16">
    <source>
        <dbReference type="PROSITE" id="PS51217"/>
    </source>
</evidence>
<sequence>MSHSQSYLQIVNASAGSGKTYSLVKTYIKLLLQDNEDGSDSRYAEILAMTFTNKAALEMKTRIIKALDELAYPDLHGYGYLEIIASDTGLKKELIREKAGRFLSGILHHYEDFHVMTIDKFNLRLIRSFSRDLDLPPDFEVVLNETPVIEQVVDGLLEEIGKDKELSAILLQYANANIEDEKSWNLRQSLIDFGKVLSSEQDLPYVDRLMNMDFSSDDFKAHKTELKQMNEEYRLKSMELVSLFTASGLTEKDVSRGKDVVNAIAKLNNGALKLTDKLPFSPTNLANIEKAAETNGQAAGFNEAVTRFVAWHTSNHEYAGILLIYLKNYFNMALLKYMNKALLTLNKQERLIRISEFNTKIAELLQEDTLYIYEKLGTRFRHFMLDEFQDTSRLQWLNLIPLVRESLGHGRQNFIVGDPKQAIYRFKNGVAEQFVELPGVYNPEKDAKIAEVSDYFREMGHVEVLEDNWRSGSGIVAFNNELFGTLRHQLPDTQKDFYASVQQTPRSDKAGYVYIESKPAGRENKQEKQEEQLNFILQSVQDALNDGFRPGDICVLGRGNKFCNFIATSLTHKGYTVVSADSLNIDSELTVRFVISYFKLRLNPVNQNTIRQFAYLYCELFRHPLDYYNSLFTTMEIEDQKTIKIATIDLFLQKNPNYTNHFFEPFETLYDLIQKTFRLFGLHELKNPYLHHLADLVHLFETKNGPDLNQFLQDYDTMPKDAKALQVPESDDALKVMTIHKSKGLEFPVVIVINDMDVRVKGEFFVETDAYLLRNTLGKESPVREIREANEEEQQKLFLDTLNLYYVAYTRPVDRLYVKNDYAKNGLSADIHQVLQQLPDAIGEGESLSFVRGKKEVRYETTDKVTQGFFLPESSTDNLWFPDIALQDSEELTSEAFLSEEQRYGNQFHLAISSIHSKNEIEKTIHQLVQTGVVEQAFEEQLKTDLIQLFETSAYNRLFENAIEILSEQRYIISRNEQIRPDKIILKSDSTIILDYKTGQPLKKHRKQVEQYCSVLQEMNYPRVEAYLFYVKNFELVHVDVNS</sequence>
<evidence type="ECO:0000259" key="15">
    <source>
        <dbReference type="PROSITE" id="PS51198"/>
    </source>
</evidence>
<dbReference type="PROSITE" id="PS51198">
    <property type="entry name" value="UVRD_HELICASE_ATP_BIND"/>
    <property type="match status" value="1"/>
</dbReference>
<reference evidence="17" key="1">
    <citation type="submission" date="2020-09" db="EMBL/GenBank/DDBJ databases">
        <title>Taishania pollutisoli gen. nov., sp. nov., Isolated from Tetrabromobisphenol A-Contaminated Soil.</title>
        <authorList>
            <person name="Chen Q."/>
        </authorList>
    </citation>
    <scope>NUCLEOTIDE SEQUENCE</scope>
    <source>
        <strain evidence="17">CZZ-1</strain>
    </source>
</reference>
<evidence type="ECO:0000256" key="13">
    <source>
        <dbReference type="ARBA" id="ARBA00048988"/>
    </source>
</evidence>
<dbReference type="Pfam" id="PF13361">
    <property type="entry name" value="UvrD_C"/>
    <property type="match status" value="2"/>
</dbReference>
<dbReference type="InterPro" id="IPR014016">
    <property type="entry name" value="UvrD-like_ATP-bd"/>
</dbReference>
<comment type="catalytic activity">
    <reaction evidence="13">
        <text>ATP + H2O = ADP + phosphate + H(+)</text>
        <dbReference type="Rhea" id="RHEA:13065"/>
        <dbReference type="ChEBI" id="CHEBI:15377"/>
        <dbReference type="ChEBI" id="CHEBI:15378"/>
        <dbReference type="ChEBI" id="CHEBI:30616"/>
        <dbReference type="ChEBI" id="CHEBI:43474"/>
        <dbReference type="ChEBI" id="CHEBI:456216"/>
        <dbReference type="EC" id="5.6.2.4"/>
    </reaction>
</comment>
<dbReference type="GO" id="GO:0005829">
    <property type="term" value="C:cytosol"/>
    <property type="evidence" value="ECO:0007669"/>
    <property type="project" value="TreeGrafter"/>
</dbReference>
<keyword evidence="5 14" id="KW-0347">Helicase</keyword>
<dbReference type="InterPro" id="IPR011604">
    <property type="entry name" value="PDDEXK-like_dom_sf"/>
</dbReference>
<dbReference type="GO" id="GO:0000725">
    <property type="term" value="P:recombinational repair"/>
    <property type="evidence" value="ECO:0007669"/>
    <property type="project" value="TreeGrafter"/>
</dbReference>
<evidence type="ECO:0000256" key="5">
    <source>
        <dbReference type="ARBA" id="ARBA00022806"/>
    </source>
</evidence>
<feature type="domain" description="UvrD-like helicase ATP-binding" evidence="15">
    <location>
        <begin position="1"/>
        <end position="472"/>
    </location>
</feature>
<dbReference type="GO" id="GO:0004527">
    <property type="term" value="F:exonuclease activity"/>
    <property type="evidence" value="ECO:0007669"/>
    <property type="project" value="UniProtKB-KW"/>
</dbReference>